<reference evidence="2" key="1">
    <citation type="journal article" date="2014" name="Int. J. Syst. Evol. Microbiol.">
        <title>Complete genome sequence of Corynebacterium casei LMG S-19264T (=DSM 44701T), isolated from a smear-ripened cheese.</title>
        <authorList>
            <consortium name="US DOE Joint Genome Institute (JGI-PGF)"/>
            <person name="Walter F."/>
            <person name="Albersmeier A."/>
            <person name="Kalinowski J."/>
            <person name="Ruckert C."/>
        </authorList>
    </citation>
    <scope>NUCLEOTIDE SEQUENCE</scope>
    <source>
        <strain evidence="2">CGMCC 4.7403</strain>
    </source>
</reference>
<protein>
    <submittedName>
        <fullName evidence="2">Uncharacterized protein</fullName>
    </submittedName>
</protein>
<reference evidence="2" key="2">
    <citation type="submission" date="2020-09" db="EMBL/GenBank/DDBJ databases">
        <authorList>
            <person name="Sun Q."/>
            <person name="Zhou Y."/>
        </authorList>
    </citation>
    <scope>NUCLEOTIDE SEQUENCE</scope>
    <source>
        <strain evidence="2">CGMCC 4.7403</strain>
    </source>
</reference>
<feature type="compositionally biased region" description="Basic and acidic residues" evidence="1">
    <location>
        <begin position="44"/>
        <end position="54"/>
    </location>
</feature>
<accession>A0A919GB19</accession>
<name>A0A919GB19_9ACTN</name>
<sequence length="99" mass="10223">MISTTQTVRSTRDPRGAGGLRVAADRVQRAAVPKPCQHAAAPREQQRADPDGGRDAQPGGLFSVQQGGNEGGRAQLPAGLSATLEFRHATGVAPVSRLG</sequence>
<organism evidence="2 3">
    <name type="scientific">Streptomyces capitiformicae</name>
    <dbReference type="NCBI Taxonomy" id="2014920"/>
    <lineage>
        <taxon>Bacteria</taxon>
        <taxon>Bacillati</taxon>
        <taxon>Actinomycetota</taxon>
        <taxon>Actinomycetes</taxon>
        <taxon>Kitasatosporales</taxon>
        <taxon>Streptomycetaceae</taxon>
        <taxon>Streptomyces</taxon>
    </lineage>
</organism>
<keyword evidence="3" id="KW-1185">Reference proteome</keyword>
<comment type="caution">
    <text evidence="2">The sequence shown here is derived from an EMBL/GenBank/DDBJ whole genome shotgun (WGS) entry which is preliminary data.</text>
</comment>
<evidence type="ECO:0000256" key="1">
    <source>
        <dbReference type="SAM" id="MobiDB-lite"/>
    </source>
</evidence>
<dbReference type="AlphaFoldDB" id="A0A919GB19"/>
<evidence type="ECO:0000313" key="3">
    <source>
        <dbReference type="Proteomes" id="UP000603227"/>
    </source>
</evidence>
<dbReference type="Proteomes" id="UP000603227">
    <property type="component" value="Unassembled WGS sequence"/>
</dbReference>
<dbReference type="EMBL" id="BNAT01000001">
    <property type="protein sequence ID" value="GHH80731.1"/>
    <property type="molecule type" value="Genomic_DNA"/>
</dbReference>
<feature type="region of interest" description="Disordered" evidence="1">
    <location>
        <begin position="1"/>
        <end position="76"/>
    </location>
</feature>
<gene>
    <name evidence="2" type="ORF">GCM10017771_00780</name>
</gene>
<proteinExistence type="predicted"/>
<evidence type="ECO:0000313" key="2">
    <source>
        <dbReference type="EMBL" id="GHH80731.1"/>
    </source>
</evidence>